<gene>
    <name evidence="9" type="ORF">SAMN05216495_1238</name>
</gene>
<protein>
    <recommendedName>
        <fullName evidence="7">Flavodoxin</fullName>
    </recommendedName>
</protein>
<comment type="similarity">
    <text evidence="2 7">Belongs to the flavodoxin family.</text>
</comment>
<dbReference type="Gene3D" id="3.40.50.360">
    <property type="match status" value="1"/>
</dbReference>
<comment type="caution">
    <text evidence="9">The sequence shown here is derived from an EMBL/GenBank/DDBJ whole genome shotgun (WGS) entry which is preliminary data.</text>
</comment>
<dbReference type="GO" id="GO:0010181">
    <property type="term" value="F:FMN binding"/>
    <property type="evidence" value="ECO:0007669"/>
    <property type="project" value="UniProtKB-UniRule"/>
</dbReference>
<evidence type="ECO:0000256" key="6">
    <source>
        <dbReference type="ARBA" id="ARBA00022982"/>
    </source>
</evidence>
<dbReference type="PROSITE" id="PS50902">
    <property type="entry name" value="FLAVODOXIN_LIKE"/>
    <property type="match status" value="1"/>
</dbReference>
<comment type="function">
    <text evidence="7">Low-potential electron donor to a number of redox enzymes.</text>
</comment>
<sequence length="140" mass="14519">MSKIAVVFWSGTGNTEAMAKAVEEGAKGKGAEVVEYGASAFSAGEVSKYDAIAFGCPAMGAEVLEEGEFQPMWDKVKGSLKGKKIALFGSYGWGSGEWMDNWKAEAEGEGAVLAADPVMANNSPDDEALAQCKGLGEALA</sequence>
<evidence type="ECO:0000259" key="8">
    <source>
        <dbReference type="PROSITE" id="PS50902"/>
    </source>
</evidence>
<dbReference type="PROSITE" id="PS00201">
    <property type="entry name" value="FLAVODOXIN"/>
    <property type="match status" value="1"/>
</dbReference>
<keyword evidence="3 7" id="KW-0813">Transport</keyword>
<accession>A0A1H3AV50</accession>
<evidence type="ECO:0000256" key="1">
    <source>
        <dbReference type="ARBA" id="ARBA00001917"/>
    </source>
</evidence>
<comment type="cofactor">
    <cofactor evidence="1 7">
        <name>FMN</name>
        <dbReference type="ChEBI" id="CHEBI:58210"/>
    </cofactor>
</comment>
<dbReference type="InterPro" id="IPR029039">
    <property type="entry name" value="Flavoprotein-like_sf"/>
</dbReference>
<dbReference type="NCBIfam" id="TIGR01753">
    <property type="entry name" value="flav_short"/>
    <property type="match status" value="1"/>
</dbReference>
<dbReference type="AlphaFoldDB" id="A0A1H3AV50"/>
<dbReference type="RefSeq" id="WP_074708384.1">
    <property type="nucleotide sequence ID" value="NZ_FNOP01000023.1"/>
</dbReference>
<dbReference type="GO" id="GO:0016651">
    <property type="term" value="F:oxidoreductase activity, acting on NAD(P)H"/>
    <property type="evidence" value="ECO:0007669"/>
    <property type="project" value="UniProtKB-ARBA"/>
</dbReference>
<feature type="domain" description="Flavodoxin-like" evidence="8">
    <location>
        <begin position="4"/>
        <end position="140"/>
    </location>
</feature>
<keyword evidence="5 7" id="KW-0288">FMN</keyword>
<evidence type="ECO:0000256" key="2">
    <source>
        <dbReference type="ARBA" id="ARBA00005267"/>
    </source>
</evidence>
<evidence type="ECO:0000256" key="4">
    <source>
        <dbReference type="ARBA" id="ARBA00022630"/>
    </source>
</evidence>
<dbReference type="GO" id="GO:0009055">
    <property type="term" value="F:electron transfer activity"/>
    <property type="evidence" value="ECO:0007669"/>
    <property type="project" value="UniProtKB-UniRule"/>
</dbReference>
<evidence type="ECO:0000256" key="7">
    <source>
        <dbReference type="RuleBase" id="RU367037"/>
    </source>
</evidence>
<dbReference type="Proteomes" id="UP000182379">
    <property type="component" value="Unassembled WGS sequence"/>
</dbReference>
<dbReference type="EMBL" id="FNOP01000023">
    <property type="protein sequence ID" value="SDX33278.1"/>
    <property type="molecule type" value="Genomic_DNA"/>
</dbReference>
<organism evidence="9 10">
    <name type="scientific">Acidaminococcus fermentans</name>
    <dbReference type="NCBI Taxonomy" id="905"/>
    <lineage>
        <taxon>Bacteria</taxon>
        <taxon>Bacillati</taxon>
        <taxon>Bacillota</taxon>
        <taxon>Negativicutes</taxon>
        <taxon>Acidaminococcales</taxon>
        <taxon>Acidaminococcaceae</taxon>
        <taxon>Acidaminococcus</taxon>
    </lineage>
</organism>
<name>A0A1H3AV50_ACIFE</name>
<evidence type="ECO:0000256" key="3">
    <source>
        <dbReference type="ARBA" id="ARBA00022448"/>
    </source>
</evidence>
<dbReference type="SUPFAM" id="SSF52218">
    <property type="entry name" value="Flavoproteins"/>
    <property type="match status" value="1"/>
</dbReference>
<proteinExistence type="inferred from homology"/>
<keyword evidence="6 7" id="KW-0249">Electron transport</keyword>
<evidence type="ECO:0000313" key="9">
    <source>
        <dbReference type="EMBL" id="SDX33278.1"/>
    </source>
</evidence>
<reference evidence="9 10" key="1">
    <citation type="submission" date="2016-10" db="EMBL/GenBank/DDBJ databases">
        <authorList>
            <person name="Varghese N."/>
            <person name="Submissions S."/>
        </authorList>
    </citation>
    <scope>NUCLEOTIDE SEQUENCE [LARGE SCALE GENOMIC DNA]</scope>
    <source>
        <strain evidence="9 10">WCC6</strain>
    </source>
</reference>
<dbReference type="InterPro" id="IPR008254">
    <property type="entry name" value="Flavodoxin/NO_synth"/>
</dbReference>
<dbReference type="InterPro" id="IPR010087">
    <property type="entry name" value="Flav_short"/>
</dbReference>
<evidence type="ECO:0000313" key="10">
    <source>
        <dbReference type="Proteomes" id="UP000182379"/>
    </source>
</evidence>
<dbReference type="InterPro" id="IPR001226">
    <property type="entry name" value="Flavodoxin_CS"/>
</dbReference>
<keyword evidence="4 7" id="KW-0285">Flavoprotein</keyword>
<dbReference type="Pfam" id="PF00258">
    <property type="entry name" value="Flavodoxin_1"/>
    <property type="match status" value="1"/>
</dbReference>
<evidence type="ECO:0000256" key="5">
    <source>
        <dbReference type="ARBA" id="ARBA00022643"/>
    </source>
</evidence>